<keyword evidence="2" id="KW-1185">Reference proteome</keyword>
<dbReference type="Proteomes" id="UP001202134">
    <property type="component" value="Unassembled WGS sequence"/>
</dbReference>
<protein>
    <submittedName>
        <fullName evidence="1">Uncharacterized protein</fullName>
    </submittedName>
</protein>
<name>A0ABT0KNI3_9GAMM</name>
<comment type="caution">
    <text evidence="1">The sequence shown here is derived from an EMBL/GenBank/DDBJ whole genome shotgun (WGS) entry which is preliminary data.</text>
</comment>
<organism evidence="1 2">
    <name type="scientific">Shewanella electrodiphila</name>
    <dbReference type="NCBI Taxonomy" id="934143"/>
    <lineage>
        <taxon>Bacteria</taxon>
        <taxon>Pseudomonadati</taxon>
        <taxon>Pseudomonadota</taxon>
        <taxon>Gammaproteobacteria</taxon>
        <taxon>Alteromonadales</taxon>
        <taxon>Shewanellaceae</taxon>
        <taxon>Shewanella</taxon>
    </lineage>
</organism>
<evidence type="ECO:0000313" key="1">
    <source>
        <dbReference type="EMBL" id="MCL1044915.1"/>
    </source>
</evidence>
<sequence length="95" mass="10903">MNMHRDCSNRLTYDFDQIASNDYHKITQSVVKEFNLISHSELTQGLDETFQDFILNQSIVGLEWDIWSGYIVNAKNTDAEALVDKIANYISAINT</sequence>
<dbReference type="RefSeq" id="WP_133146633.1">
    <property type="nucleotide sequence ID" value="NZ_JAKIKU010000003.1"/>
</dbReference>
<accession>A0ABT0KNI3</accession>
<proteinExistence type="predicted"/>
<dbReference type="EMBL" id="JAKIKU010000003">
    <property type="protein sequence ID" value="MCL1044915.1"/>
    <property type="molecule type" value="Genomic_DNA"/>
</dbReference>
<reference evidence="1 2" key="1">
    <citation type="submission" date="2022-01" db="EMBL/GenBank/DDBJ databases">
        <title>Whole genome-based taxonomy of the Shewanellaceae.</title>
        <authorList>
            <person name="Martin-Rodriguez A.J."/>
        </authorList>
    </citation>
    <scope>NUCLEOTIDE SEQUENCE [LARGE SCALE GENOMIC DNA]</scope>
    <source>
        <strain evidence="1 2">DSM 24955</strain>
    </source>
</reference>
<evidence type="ECO:0000313" key="2">
    <source>
        <dbReference type="Proteomes" id="UP001202134"/>
    </source>
</evidence>
<gene>
    <name evidence="1" type="ORF">L2737_06180</name>
</gene>